<name>A0AA40I582_CNENI</name>
<reference evidence="5" key="1">
    <citation type="submission" date="2023-06" db="EMBL/GenBank/DDBJ databases">
        <title>Reference genome for the Northern bat (Eptesicus nilssonii), a most northern bat species.</title>
        <authorList>
            <person name="Laine V.N."/>
            <person name="Pulliainen A.T."/>
            <person name="Lilley T.M."/>
        </authorList>
    </citation>
    <scope>NUCLEOTIDE SEQUENCE</scope>
    <source>
        <strain evidence="5">BLF_Eptnil</strain>
        <tissue evidence="5">Kidney</tissue>
    </source>
</reference>
<dbReference type="Pfam" id="PF04960">
    <property type="entry name" value="Glutaminase"/>
    <property type="match status" value="1"/>
</dbReference>
<evidence type="ECO:0000256" key="2">
    <source>
        <dbReference type="ARBA" id="ARBA00012918"/>
    </source>
</evidence>
<evidence type="ECO:0000313" key="6">
    <source>
        <dbReference type="Proteomes" id="UP001177744"/>
    </source>
</evidence>
<dbReference type="InterPro" id="IPR015868">
    <property type="entry name" value="Glutaminase"/>
</dbReference>
<protein>
    <recommendedName>
        <fullName evidence="2">glutaminase</fullName>
        <ecNumber evidence="2">3.5.1.2</ecNumber>
    </recommendedName>
</protein>
<sequence>MWIASLRMPESSLEAKWQPTSFSWLRQIQTCGASPCVLWMVSGTPWATQRSPSASSPVSSPHLCHLGTDYVHKFGGKEPSGLRYNKLSLNEERIPHNLMVNTGAIVISSLIKMDCNKAENVMAATLANGGIWPITGESMLSIEAVCNTLSLLHSCSMYDFLGQFAFHVSLPAKSAMSRTILLVVPNVMGMMFSLTSTGQAGEQP</sequence>
<keyword evidence="3" id="KW-0378">Hydrolase</keyword>
<evidence type="ECO:0000256" key="3">
    <source>
        <dbReference type="ARBA" id="ARBA00022801"/>
    </source>
</evidence>
<dbReference type="PANTHER" id="PTHR12544:SF33">
    <property type="entry name" value="GLUTAMINASE LIVER ISOFORM, MITOCHONDRIAL"/>
    <property type="match status" value="1"/>
</dbReference>
<dbReference type="Gene3D" id="3.40.710.10">
    <property type="entry name" value="DD-peptidase/beta-lactamase superfamily"/>
    <property type="match status" value="2"/>
</dbReference>
<dbReference type="AlphaFoldDB" id="A0AA40I582"/>
<proteinExistence type="inferred from homology"/>
<accession>A0AA40I582</accession>
<dbReference type="InterPro" id="IPR012338">
    <property type="entry name" value="Beta-lactam/transpept-like"/>
</dbReference>
<comment type="similarity">
    <text evidence="1">Belongs to the glutaminase family.</text>
</comment>
<dbReference type="EMBL" id="JAULJE010000005">
    <property type="protein sequence ID" value="KAK1343267.1"/>
    <property type="molecule type" value="Genomic_DNA"/>
</dbReference>
<dbReference type="EC" id="3.5.1.2" evidence="2"/>
<dbReference type="GO" id="GO:0006543">
    <property type="term" value="P:L-glutamine catabolic process"/>
    <property type="evidence" value="ECO:0007669"/>
    <property type="project" value="TreeGrafter"/>
</dbReference>
<evidence type="ECO:0000256" key="1">
    <source>
        <dbReference type="ARBA" id="ARBA00011076"/>
    </source>
</evidence>
<evidence type="ECO:0000256" key="4">
    <source>
        <dbReference type="ARBA" id="ARBA00049534"/>
    </source>
</evidence>
<gene>
    <name evidence="5" type="ORF">QTO34_016045</name>
</gene>
<evidence type="ECO:0000313" key="5">
    <source>
        <dbReference type="EMBL" id="KAK1343267.1"/>
    </source>
</evidence>
<dbReference type="Proteomes" id="UP001177744">
    <property type="component" value="Unassembled WGS sequence"/>
</dbReference>
<dbReference type="SUPFAM" id="SSF56601">
    <property type="entry name" value="beta-lactamase/transpeptidase-like"/>
    <property type="match status" value="1"/>
</dbReference>
<comment type="caution">
    <text evidence="5">The sequence shown here is derived from an EMBL/GenBank/DDBJ whole genome shotgun (WGS) entry which is preliminary data.</text>
</comment>
<dbReference type="GO" id="GO:0006537">
    <property type="term" value="P:glutamate biosynthetic process"/>
    <property type="evidence" value="ECO:0007669"/>
    <property type="project" value="TreeGrafter"/>
</dbReference>
<organism evidence="5 6">
    <name type="scientific">Cnephaeus nilssonii</name>
    <name type="common">Northern bat</name>
    <name type="synonym">Eptesicus nilssonii</name>
    <dbReference type="NCBI Taxonomy" id="3371016"/>
    <lineage>
        <taxon>Eukaryota</taxon>
        <taxon>Metazoa</taxon>
        <taxon>Chordata</taxon>
        <taxon>Craniata</taxon>
        <taxon>Vertebrata</taxon>
        <taxon>Euteleostomi</taxon>
        <taxon>Mammalia</taxon>
        <taxon>Eutheria</taxon>
        <taxon>Laurasiatheria</taxon>
        <taxon>Chiroptera</taxon>
        <taxon>Yangochiroptera</taxon>
        <taxon>Vespertilionidae</taxon>
        <taxon>Cnephaeus</taxon>
    </lineage>
</organism>
<comment type="catalytic activity">
    <reaction evidence="4">
        <text>L-glutamine + H2O = L-glutamate + NH4(+)</text>
        <dbReference type="Rhea" id="RHEA:15889"/>
        <dbReference type="ChEBI" id="CHEBI:15377"/>
        <dbReference type="ChEBI" id="CHEBI:28938"/>
        <dbReference type="ChEBI" id="CHEBI:29985"/>
        <dbReference type="ChEBI" id="CHEBI:58359"/>
        <dbReference type="EC" id="3.5.1.2"/>
    </reaction>
</comment>
<keyword evidence="6" id="KW-1185">Reference proteome</keyword>
<dbReference type="GO" id="GO:0004359">
    <property type="term" value="F:glutaminase activity"/>
    <property type="evidence" value="ECO:0007669"/>
    <property type="project" value="UniProtKB-EC"/>
</dbReference>
<dbReference type="PANTHER" id="PTHR12544">
    <property type="entry name" value="GLUTAMINASE"/>
    <property type="match status" value="1"/>
</dbReference>